<evidence type="ECO:0000256" key="7">
    <source>
        <dbReference type="ARBA" id="ARBA00022840"/>
    </source>
</evidence>
<dbReference type="OMA" id="RHTHRVM"/>
<reference evidence="15" key="1">
    <citation type="submission" date="2019-10" db="EMBL/GenBank/DDBJ databases">
        <title>Corvus moneduloides (New Caledonian crow) genome, bCorMon1, primary haplotype.</title>
        <authorList>
            <person name="Rutz C."/>
            <person name="Fungtammasan C."/>
            <person name="Mountcastle J."/>
            <person name="Formenti G."/>
            <person name="Chow W."/>
            <person name="Howe K."/>
            <person name="Steele M.P."/>
            <person name="Fernandes J."/>
            <person name="Gilbert M.T.P."/>
            <person name="Fedrigo O."/>
            <person name="Jarvis E.D."/>
            <person name="Gemmell N."/>
        </authorList>
    </citation>
    <scope>NUCLEOTIDE SEQUENCE [LARGE SCALE GENOMIC DNA]</scope>
</reference>
<dbReference type="InterPro" id="IPR035959">
    <property type="entry name" value="RutC-like_sf"/>
</dbReference>
<dbReference type="FunFam" id="3.30.1330.40:FF:000010">
    <property type="entry name" value="Diphthine--ammonia ligase"/>
    <property type="match status" value="1"/>
</dbReference>
<dbReference type="Pfam" id="PF01902">
    <property type="entry name" value="Diphthami_syn_2"/>
    <property type="match status" value="1"/>
</dbReference>
<comment type="catalytic activity">
    <reaction evidence="12">
        <text>diphthine-[translation elongation factor 2] + NH4(+) + ATP = diphthamide-[translation elongation factor 2] + AMP + diphosphate + H(+)</text>
        <dbReference type="Rhea" id="RHEA:19753"/>
        <dbReference type="Rhea" id="RHEA-COMP:10172"/>
        <dbReference type="Rhea" id="RHEA-COMP:10174"/>
        <dbReference type="ChEBI" id="CHEBI:15378"/>
        <dbReference type="ChEBI" id="CHEBI:16692"/>
        <dbReference type="ChEBI" id="CHEBI:28938"/>
        <dbReference type="ChEBI" id="CHEBI:30616"/>
        <dbReference type="ChEBI" id="CHEBI:33019"/>
        <dbReference type="ChEBI" id="CHEBI:82696"/>
        <dbReference type="ChEBI" id="CHEBI:456215"/>
        <dbReference type="EC" id="6.3.1.14"/>
    </reaction>
</comment>
<evidence type="ECO:0000256" key="3">
    <source>
        <dbReference type="ARBA" id="ARBA00012089"/>
    </source>
</evidence>
<dbReference type="FunFam" id="3.30.1330.40:FF:000012">
    <property type="entry name" value="diphthine--ammonia ligase isoform X1"/>
    <property type="match status" value="1"/>
</dbReference>
<evidence type="ECO:0000256" key="11">
    <source>
        <dbReference type="ARBA" id="ARBA00032849"/>
    </source>
</evidence>
<dbReference type="Gene3D" id="3.30.1330.40">
    <property type="entry name" value="RutC-like"/>
    <property type="match status" value="2"/>
</dbReference>
<gene>
    <name evidence="14" type="primary">DPH6</name>
</gene>
<accession>A0A8C3E4M0</accession>
<organism evidence="14 15">
    <name type="scientific">Corvus moneduloides</name>
    <name type="common">New Caledonian crow</name>
    <dbReference type="NCBI Taxonomy" id="1196302"/>
    <lineage>
        <taxon>Eukaryota</taxon>
        <taxon>Metazoa</taxon>
        <taxon>Chordata</taxon>
        <taxon>Craniata</taxon>
        <taxon>Vertebrata</taxon>
        <taxon>Euteleostomi</taxon>
        <taxon>Archelosauria</taxon>
        <taxon>Archosauria</taxon>
        <taxon>Dinosauria</taxon>
        <taxon>Saurischia</taxon>
        <taxon>Theropoda</taxon>
        <taxon>Coelurosauria</taxon>
        <taxon>Aves</taxon>
        <taxon>Neognathae</taxon>
        <taxon>Neoaves</taxon>
        <taxon>Telluraves</taxon>
        <taxon>Australaves</taxon>
        <taxon>Passeriformes</taxon>
        <taxon>Corvoidea</taxon>
        <taxon>Corvidae</taxon>
        <taxon>Corvus</taxon>
    </lineage>
</organism>
<dbReference type="FunFam" id="3.40.50.620:FF:000069">
    <property type="entry name" value="diphthine--ammonia ligase"/>
    <property type="match status" value="1"/>
</dbReference>
<evidence type="ECO:0000256" key="2">
    <source>
        <dbReference type="ARBA" id="ARBA00008496"/>
    </source>
</evidence>
<dbReference type="CDD" id="cd01994">
    <property type="entry name" value="AANH_PF0828-like"/>
    <property type="match status" value="1"/>
</dbReference>
<evidence type="ECO:0000256" key="8">
    <source>
        <dbReference type="ARBA" id="ARBA00029814"/>
    </source>
</evidence>
<keyword evidence="6" id="KW-0547">Nucleotide-binding</keyword>
<dbReference type="PANTHER" id="PTHR12196:SF2">
    <property type="entry name" value="DIPHTHINE--AMMONIA LIGASE"/>
    <property type="match status" value="1"/>
</dbReference>
<protein>
    <recommendedName>
        <fullName evidence="4">Diphthine--ammonia ligase</fullName>
        <ecNumber evidence="3">6.3.1.14</ecNumber>
    </recommendedName>
    <alternativeName>
        <fullName evidence="9">ATP-binding domain-containing protein 4</fullName>
    </alternativeName>
    <alternativeName>
        <fullName evidence="8">Diphthamide synthase</fullName>
    </alternativeName>
    <alternativeName>
        <fullName evidence="10">Diphthamide synthetase</fullName>
    </alternativeName>
    <alternativeName>
        <fullName evidence="11">Protein DPH6 homolog</fullName>
    </alternativeName>
</protein>
<sequence>MDILCSPASREPFGKAARSARLLLPPRRRDRWPAVTSEAPRHLLPSLRALPVPLPRAAMELRLHPAVPPAGTPWGGGGLSRSALFPRKQSLGAGPGLFAEGQMATGKQGEAAGAPGDALKRPAWACRRSRPALHRRPALCLRGRTLLPPTPGPRPGSAGPSRRAASRRRQRTSPGTGRRRLAEPRSVQAVCRPAPGGGPAEGRRPSGSGSNGGAGGVRSPGWLWRPGSFPAALAGCRPPPCQCNRPRPASNMRVVALISGGKDSCYNMMQCVAAGHQIVALANLRPAENTGHTDELDSYMYQTVGHHAIDLYADALNLPLYRGFIKGTSVNTGRVYTACQEDEVEDLYQLMKLVKDKEGVEGVSVGAILSDYQRIRVEDVCRRLNLQPLAYLWHWNQEILLKEMISSNIQAIIIKVAAFGLDPDKHLGKTLGEMEPILLELSEKYGVHVCGEGGEYETFTLDCPLFKKKIVVDSAEVVVHSADAFAPVAYLHFLKLHLENKEESSGTFVVSSCSCEISCTDDDIFPSSAEYEPQKNIPIIWKTLKHNSLDFTKTFENSGKSLSGYQWFSGITAHFLPSKDKNAQDAAREAFSSLRANLTSEGLKLKDIILVHLYMKSMKDFSVINSVYGTEFGLCPPARVCVETLLPDGVLFCIDCLAHKYDMATDDVVHDEKLVMHVQSISHWAPASIGPYSQSIKVGDILYCAGQIALVPCTMQLVSGGIHREAGVSLRHVERVLQAMSQKTALHHVITASCYVTDSKSIPIARSMWQKKLRECKKVEDSEMHNDETPVCGLLAVVVISHLPRDAAIEWHVVAAVDDPLQRKHFAMKMLSEGFQIECESVESSSASCASISVRLSLISPSTSHLDLDGPLHDLVAMFKQAVDKLSEDCSASPLSFRAFFKEDVFDAETLQKGLQEYLEKYLEEKTPALILVPVLDLPGKDVIHITCWLS</sequence>
<comment type="similarity">
    <text evidence="2">Belongs to the Diphthine--ammonia ligase family.</text>
</comment>
<dbReference type="GO" id="GO:0017183">
    <property type="term" value="P:protein histidyl modification to diphthamide"/>
    <property type="evidence" value="ECO:0007669"/>
    <property type="project" value="UniProtKB-UniPathway"/>
</dbReference>
<dbReference type="InterPro" id="IPR002761">
    <property type="entry name" value="Diphthami_syn_dom"/>
</dbReference>
<proteinExistence type="inferred from homology"/>
<evidence type="ECO:0000256" key="6">
    <source>
        <dbReference type="ARBA" id="ARBA00022741"/>
    </source>
</evidence>
<accession>A0A8U7MUE4</accession>
<dbReference type="UniPathway" id="UPA00559"/>
<dbReference type="Pfam" id="PF01042">
    <property type="entry name" value="Ribonuc_L-PSP"/>
    <property type="match status" value="2"/>
</dbReference>
<dbReference type="Ensembl" id="ENSCMUT00000017677.2">
    <property type="protein sequence ID" value="ENSCMUP00000016470.2"/>
    <property type="gene ID" value="ENSCMUG00000010223.2"/>
</dbReference>
<dbReference type="FunFam" id="3.90.1490.10:FF:000001">
    <property type="entry name" value="Diphthine--ammonia ligase"/>
    <property type="match status" value="1"/>
</dbReference>
<evidence type="ECO:0000256" key="13">
    <source>
        <dbReference type="SAM" id="MobiDB-lite"/>
    </source>
</evidence>
<evidence type="ECO:0000256" key="5">
    <source>
        <dbReference type="ARBA" id="ARBA00022598"/>
    </source>
</evidence>
<evidence type="ECO:0000256" key="12">
    <source>
        <dbReference type="ARBA" id="ARBA00048108"/>
    </source>
</evidence>
<reference evidence="14" key="2">
    <citation type="submission" date="2025-08" db="UniProtKB">
        <authorList>
            <consortium name="Ensembl"/>
        </authorList>
    </citation>
    <scope>IDENTIFICATION</scope>
</reference>
<dbReference type="Proteomes" id="UP000694553">
    <property type="component" value="Unassembled WGS sequence"/>
</dbReference>
<name>A0A8C3E4M0_CORMO</name>
<dbReference type="AlphaFoldDB" id="A0A8C3E4M0"/>
<evidence type="ECO:0000256" key="9">
    <source>
        <dbReference type="ARBA" id="ARBA00031202"/>
    </source>
</evidence>
<dbReference type="EC" id="6.3.1.14" evidence="3"/>
<evidence type="ECO:0000256" key="10">
    <source>
        <dbReference type="ARBA" id="ARBA00031552"/>
    </source>
</evidence>
<evidence type="ECO:0000256" key="1">
    <source>
        <dbReference type="ARBA" id="ARBA00005156"/>
    </source>
</evidence>
<evidence type="ECO:0000313" key="15">
    <source>
        <dbReference type="Proteomes" id="UP000694553"/>
    </source>
</evidence>
<dbReference type="GO" id="GO:0017178">
    <property type="term" value="F:diphthine-ammonia ligase activity"/>
    <property type="evidence" value="ECO:0007669"/>
    <property type="project" value="UniProtKB-EC"/>
</dbReference>
<dbReference type="SUPFAM" id="SSF55298">
    <property type="entry name" value="YjgF-like"/>
    <property type="match status" value="2"/>
</dbReference>
<feature type="compositionally biased region" description="Gly residues" evidence="13">
    <location>
        <begin position="209"/>
        <end position="218"/>
    </location>
</feature>
<feature type="region of interest" description="Disordered" evidence="13">
    <location>
        <begin position="137"/>
        <end position="220"/>
    </location>
</feature>
<dbReference type="CDD" id="cd06156">
    <property type="entry name" value="eu_AANH_C_2"/>
    <property type="match status" value="1"/>
</dbReference>
<dbReference type="NCBIfam" id="TIGR00290">
    <property type="entry name" value="MJ0570_dom"/>
    <property type="match status" value="1"/>
</dbReference>
<dbReference type="InterPro" id="IPR006175">
    <property type="entry name" value="YjgF/YER057c/UK114"/>
</dbReference>
<evidence type="ECO:0000256" key="4">
    <source>
        <dbReference type="ARBA" id="ARBA00018426"/>
    </source>
</evidence>
<reference evidence="14" key="3">
    <citation type="submission" date="2025-09" db="UniProtKB">
        <authorList>
            <consortium name="Ensembl"/>
        </authorList>
    </citation>
    <scope>IDENTIFICATION</scope>
</reference>
<dbReference type="PANTHER" id="PTHR12196">
    <property type="entry name" value="DOMAIN OF UNKNOWN FUNCTION 71 DUF71 -CONTAINING PROTEIN"/>
    <property type="match status" value="1"/>
</dbReference>
<dbReference type="InterPro" id="IPR030662">
    <property type="entry name" value="DPH6/MJ0570"/>
</dbReference>
<comment type="pathway">
    <text evidence="1">Protein modification; peptidyl-diphthamide biosynthesis.</text>
</comment>
<keyword evidence="15" id="KW-1185">Reference proteome</keyword>
<keyword evidence="7" id="KW-0067">ATP-binding</keyword>
<dbReference type="SUPFAM" id="SSF52402">
    <property type="entry name" value="Adenine nucleotide alpha hydrolases-like"/>
    <property type="match status" value="1"/>
</dbReference>
<dbReference type="GO" id="GO:0005524">
    <property type="term" value="F:ATP binding"/>
    <property type="evidence" value="ECO:0007669"/>
    <property type="project" value="UniProtKB-KW"/>
</dbReference>
<dbReference type="Gene3D" id="3.90.1490.10">
    <property type="entry name" value="putative n-type atp pyrophosphatase, domain 2"/>
    <property type="match status" value="1"/>
</dbReference>
<keyword evidence="5" id="KW-0436">Ligase</keyword>
<dbReference type="Gene3D" id="3.40.50.620">
    <property type="entry name" value="HUPs"/>
    <property type="match status" value="1"/>
</dbReference>
<dbReference type="CDD" id="cd06155">
    <property type="entry name" value="eu_AANH_C_1"/>
    <property type="match status" value="1"/>
</dbReference>
<evidence type="ECO:0000313" key="14">
    <source>
        <dbReference type="Ensembl" id="ENSCMUP00000016470.2"/>
    </source>
</evidence>
<dbReference type="InterPro" id="IPR014729">
    <property type="entry name" value="Rossmann-like_a/b/a_fold"/>
</dbReference>